<name>S4NY34_9NEOP</name>
<reference evidence="1" key="2">
    <citation type="submission" date="2013-05" db="EMBL/GenBank/DDBJ databases">
        <authorList>
            <person name="Carter J.-M."/>
            <person name="Baker S.C."/>
            <person name="Pink R."/>
            <person name="Carter D.R.F."/>
            <person name="Collins A."/>
            <person name="Tomlin J."/>
            <person name="Gibbs M."/>
            <person name="Breuker C.J."/>
        </authorList>
    </citation>
    <scope>NUCLEOTIDE SEQUENCE</scope>
    <source>
        <tissue evidence="1">Ovary</tissue>
    </source>
</reference>
<accession>S4NY34</accession>
<proteinExistence type="predicted"/>
<reference evidence="1" key="1">
    <citation type="journal article" date="2013" name="BMC Genomics">
        <title>Unscrambling butterfly oogenesis.</title>
        <authorList>
            <person name="Carter J.M."/>
            <person name="Baker S.C."/>
            <person name="Pink R."/>
            <person name="Carter D.R."/>
            <person name="Collins A."/>
            <person name="Tomlin J."/>
            <person name="Gibbs M."/>
            <person name="Breuker C.J."/>
        </authorList>
    </citation>
    <scope>NUCLEOTIDE SEQUENCE</scope>
    <source>
        <tissue evidence="1">Ovary</tissue>
    </source>
</reference>
<protein>
    <submittedName>
        <fullName evidence="1">Uncharacterized protein</fullName>
    </submittedName>
</protein>
<dbReference type="AlphaFoldDB" id="S4NY34"/>
<organism evidence="1">
    <name type="scientific">Pararge aegeria</name>
    <name type="common">speckled wood butterfly</name>
    <dbReference type="NCBI Taxonomy" id="116150"/>
    <lineage>
        <taxon>Eukaryota</taxon>
        <taxon>Metazoa</taxon>
        <taxon>Ecdysozoa</taxon>
        <taxon>Arthropoda</taxon>
        <taxon>Hexapoda</taxon>
        <taxon>Insecta</taxon>
        <taxon>Pterygota</taxon>
        <taxon>Neoptera</taxon>
        <taxon>Endopterygota</taxon>
        <taxon>Lepidoptera</taxon>
        <taxon>Glossata</taxon>
        <taxon>Ditrysia</taxon>
        <taxon>Papilionoidea</taxon>
        <taxon>Nymphalidae</taxon>
        <taxon>Satyrinae</taxon>
        <taxon>Satyrini</taxon>
        <taxon>Parargina</taxon>
        <taxon>Pararge</taxon>
    </lineage>
</organism>
<sequence length="86" mass="10251">MLSYIAPALYRLHKETNTTTIMNQKSLTYKIYYVLHISIIYSIWREHINPLALKFRIYKSIKSFQFSNSLNLHLPRAVPPLRNSLR</sequence>
<dbReference type="EMBL" id="GAIX01013955">
    <property type="protein sequence ID" value="JAA78605.1"/>
    <property type="molecule type" value="Transcribed_RNA"/>
</dbReference>
<evidence type="ECO:0000313" key="1">
    <source>
        <dbReference type="EMBL" id="JAA78605.1"/>
    </source>
</evidence>